<comment type="caution">
    <text evidence="2">The sequence shown here is derived from an EMBL/GenBank/DDBJ whole genome shotgun (WGS) entry which is preliminary data.</text>
</comment>
<gene>
    <name evidence="2" type="ORF">VPNG_04181</name>
</gene>
<sequence length="299" mass="33824">MESTLRRVNAVSSKQFLKTLSSCVLDHQAACPRRYVQSASGTDKSSAQRPKKTPPANRSKALDDLRQRLILVLSHGAHIYNRLLEDFGLRPVTGHWVLKDTGTGVWMLTIPKKGKIKYRHDDFDGHGRLSVSKSKSMEQVLSRVGEHTEELKEFENLVQGFCKTFKVKPTRRSTAANGAAAAPPTRQSDKATPAREVEQETARSIDAPVPNVRGTRYREWQRAMASGKRKVPTLTDEERQYLIERARDLLRQSDIGRKAKPGWLESLEIKVYEKEETGTQGQGSKQLRDGFLGLLRNFW</sequence>
<organism evidence="2 3">
    <name type="scientific">Cytospora leucostoma</name>
    <dbReference type="NCBI Taxonomy" id="1230097"/>
    <lineage>
        <taxon>Eukaryota</taxon>
        <taxon>Fungi</taxon>
        <taxon>Dikarya</taxon>
        <taxon>Ascomycota</taxon>
        <taxon>Pezizomycotina</taxon>
        <taxon>Sordariomycetes</taxon>
        <taxon>Sordariomycetidae</taxon>
        <taxon>Diaporthales</taxon>
        <taxon>Cytosporaceae</taxon>
        <taxon>Cytospora</taxon>
    </lineage>
</organism>
<feature type="region of interest" description="Disordered" evidence="1">
    <location>
        <begin position="172"/>
        <end position="208"/>
    </location>
</feature>
<name>A0A423XDA9_9PEZI</name>
<feature type="region of interest" description="Disordered" evidence="1">
    <location>
        <begin position="35"/>
        <end position="60"/>
    </location>
</feature>
<dbReference type="Proteomes" id="UP000285146">
    <property type="component" value="Unassembled WGS sequence"/>
</dbReference>
<dbReference type="InParanoid" id="A0A423XDA9"/>
<evidence type="ECO:0000313" key="2">
    <source>
        <dbReference type="EMBL" id="ROW14059.1"/>
    </source>
</evidence>
<feature type="compositionally biased region" description="Basic and acidic residues" evidence="1">
    <location>
        <begin position="187"/>
        <end position="203"/>
    </location>
</feature>
<dbReference type="AlphaFoldDB" id="A0A423XDA9"/>
<evidence type="ECO:0000313" key="3">
    <source>
        <dbReference type="Proteomes" id="UP000285146"/>
    </source>
</evidence>
<dbReference type="EMBL" id="LKEB01000016">
    <property type="protein sequence ID" value="ROW14059.1"/>
    <property type="molecule type" value="Genomic_DNA"/>
</dbReference>
<proteinExistence type="predicted"/>
<feature type="compositionally biased region" description="Polar residues" evidence="1">
    <location>
        <begin position="37"/>
        <end position="48"/>
    </location>
</feature>
<keyword evidence="3" id="KW-1185">Reference proteome</keyword>
<reference evidence="2 3" key="1">
    <citation type="submission" date="2015-09" db="EMBL/GenBank/DDBJ databases">
        <title>Host preference determinants of Valsa canker pathogens revealed by comparative genomics.</title>
        <authorList>
            <person name="Yin Z."/>
            <person name="Huang L."/>
        </authorList>
    </citation>
    <scope>NUCLEOTIDE SEQUENCE [LARGE SCALE GENOMIC DNA]</scope>
    <source>
        <strain evidence="2 3">SXYLt</strain>
    </source>
</reference>
<dbReference type="OrthoDB" id="5242979at2759"/>
<protein>
    <submittedName>
        <fullName evidence="2">Uncharacterized protein</fullName>
    </submittedName>
</protein>
<evidence type="ECO:0000256" key="1">
    <source>
        <dbReference type="SAM" id="MobiDB-lite"/>
    </source>
</evidence>
<accession>A0A423XDA9</accession>